<name>A0ACB8S3D5_9AGAM</name>
<reference evidence="1" key="2">
    <citation type="journal article" date="2022" name="New Phytol.">
        <title>Evolutionary transition to the ectomycorrhizal habit in the genomes of a hyperdiverse lineage of mushroom-forming fungi.</title>
        <authorList>
            <person name="Looney B."/>
            <person name="Miyauchi S."/>
            <person name="Morin E."/>
            <person name="Drula E."/>
            <person name="Courty P.E."/>
            <person name="Kohler A."/>
            <person name="Kuo A."/>
            <person name="LaButti K."/>
            <person name="Pangilinan J."/>
            <person name="Lipzen A."/>
            <person name="Riley R."/>
            <person name="Andreopoulos W."/>
            <person name="He G."/>
            <person name="Johnson J."/>
            <person name="Nolan M."/>
            <person name="Tritt A."/>
            <person name="Barry K.W."/>
            <person name="Grigoriev I.V."/>
            <person name="Nagy L.G."/>
            <person name="Hibbett D."/>
            <person name="Henrissat B."/>
            <person name="Matheny P.B."/>
            <person name="Labbe J."/>
            <person name="Martin F.M."/>
        </authorList>
    </citation>
    <scope>NUCLEOTIDE SEQUENCE</scope>
    <source>
        <strain evidence="1">FP105234-sp</strain>
    </source>
</reference>
<dbReference type="EMBL" id="MU275860">
    <property type="protein sequence ID" value="KAI0050607.1"/>
    <property type="molecule type" value="Genomic_DNA"/>
</dbReference>
<protein>
    <submittedName>
        <fullName evidence="1">Uncharacterized protein</fullName>
    </submittedName>
</protein>
<keyword evidence="2" id="KW-1185">Reference proteome</keyword>
<organism evidence="1 2">
    <name type="scientific">Auriscalpium vulgare</name>
    <dbReference type="NCBI Taxonomy" id="40419"/>
    <lineage>
        <taxon>Eukaryota</taxon>
        <taxon>Fungi</taxon>
        <taxon>Dikarya</taxon>
        <taxon>Basidiomycota</taxon>
        <taxon>Agaricomycotina</taxon>
        <taxon>Agaricomycetes</taxon>
        <taxon>Russulales</taxon>
        <taxon>Auriscalpiaceae</taxon>
        <taxon>Auriscalpium</taxon>
    </lineage>
</organism>
<proteinExistence type="predicted"/>
<gene>
    <name evidence="1" type="ORF">FA95DRAFT_1536124</name>
</gene>
<comment type="caution">
    <text evidence="1">The sequence shown here is derived from an EMBL/GenBank/DDBJ whole genome shotgun (WGS) entry which is preliminary data.</text>
</comment>
<accession>A0ACB8S3D5</accession>
<sequence length="591" mass="66327">MPPRPLQNLSSAHAYADDSRLTPRTPHSRAGRAEEAFTDVELEQFGDDEHRDYTVSQQQQEPLLASSASNSFPITGYRARGDDDALARPDSLPTRIAKWLVARAGLALGSLLAVALFLLIIVSYKRPEVLLKAIGDLNATSASSPMPSQPIQGVSLASQDIISYENYTKFPLDPMEYRAECHKLTGDRMKPMPYWSDHMHQDVIHHDTVNPGKYSPPEGERTQICSKTITYMLDGHVGLLADLAIMAQVAALARERNRTFWVDDTYWNRGKWTDHFQDVRARQPGPEPGCRAPPPEELVACPRTARHWVVNSRTAKYHLGHGYHDQYDDAYGHYLNRFKPIYVRADESLRNTIRPNAANAALIRSARHELASRIPDASKAFGATIPDPPSDHGKYIGVHIRRGDGFGQSWKYHKKYVPIEDYSDAITSSWSRLFTSPSYPPKPIVYVASDAPTSLAELRPLLPSDSILWSLRDSENADLRDLASPAPYVQADFNEFELEDRIKQTRGMIVDFAILSGFWAWDDDVTPAAVVCTIGSNVCKLSAVGLGWDRAFGYGFDDNTKGDIDRAHMRWVEIDEKGAIEPAWDAYRMFN</sequence>
<evidence type="ECO:0000313" key="2">
    <source>
        <dbReference type="Proteomes" id="UP000814033"/>
    </source>
</evidence>
<dbReference type="Proteomes" id="UP000814033">
    <property type="component" value="Unassembled WGS sequence"/>
</dbReference>
<reference evidence="1" key="1">
    <citation type="submission" date="2021-02" db="EMBL/GenBank/DDBJ databases">
        <authorList>
            <consortium name="DOE Joint Genome Institute"/>
            <person name="Ahrendt S."/>
            <person name="Looney B.P."/>
            <person name="Miyauchi S."/>
            <person name="Morin E."/>
            <person name="Drula E."/>
            <person name="Courty P.E."/>
            <person name="Chicoki N."/>
            <person name="Fauchery L."/>
            <person name="Kohler A."/>
            <person name="Kuo A."/>
            <person name="Labutti K."/>
            <person name="Pangilinan J."/>
            <person name="Lipzen A."/>
            <person name="Riley R."/>
            <person name="Andreopoulos W."/>
            <person name="He G."/>
            <person name="Johnson J."/>
            <person name="Barry K.W."/>
            <person name="Grigoriev I.V."/>
            <person name="Nagy L."/>
            <person name="Hibbett D."/>
            <person name="Henrissat B."/>
            <person name="Matheny P.B."/>
            <person name="Labbe J."/>
            <person name="Martin F."/>
        </authorList>
    </citation>
    <scope>NUCLEOTIDE SEQUENCE</scope>
    <source>
        <strain evidence="1">FP105234-sp</strain>
    </source>
</reference>
<evidence type="ECO:0000313" key="1">
    <source>
        <dbReference type="EMBL" id="KAI0050607.1"/>
    </source>
</evidence>